<dbReference type="GO" id="GO:0008237">
    <property type="term" value="F:metallopeptidase activity"/>
    <property type="evidence" value="ECO:0007669"/>
    <property type="project" value="UniProtKB-KW"/>
</dbReference>
<dbReference type="InterPro" id="IPR000642">
    <property type="entry name" value="Peptidase_M41"/>
</dbReference>
<dbReference type="Pfam" id="PF01434">
    <property type="entry name" value="Peptidase_M41"/>
    <property type="match status" value="1"/>
</dbReference>
<feature type="non-terminal residue" evidence="9">
    <location>
        <position position="173"/>
    </location>
</feature>
<keyword evidence="7" id="KW-0175">Coiled coil</keyword>
<dbReference type="PANTHER" id="PTHR43655:SF2">
    <property type="entry name" value="AFG3 LIKE MATRIX AAA PEPTIDASE SUBUNIT 2, ISOFORM A"/>
    <property type="match status" value="1"/>
</dbReference>
<dbReference type="InterPro" id="IPR050928">
    <property type="entry name" value="ATP-dep_Zn_Metalloprotease"/>
</dbReference>
<evidence type="ECO:0000256" key="4">
    <source>
        <dbReference type="ARBA" id="ARBA00022833"/>
    </source>
</evidence>
<evidence type="ECO:0000259" key="8">
    <source>
        <dbReference type="Pfam" id="PF01434"/>
    </source>
</evidence>
<dbReference type="Proteomes" id="UP001057375">
    <property type="component" value="Unassembled WGS sequence"/>
</dbReference>
<dbReference type="Gene3D" id="1.20.58.760">
    <property type="entry name" value="Peptidase M41"/>
    <property type="match status" value="1"/>
</dbReference>
<keyword evidence="6 9" id="KW-0645">Protease</keyword>
<keyword evidence="2" id="KW-0479">Metal-binding</keyword>
<dbReference type="PANTHER" id="PTHR43655">
    <property type="entry name" value="ATP-DEPENDENT PROTEASE"/>
    <property type="match status" value="1"/>
</dbReference>
<proteinExistence type="predicted"/>
<evidence type="ECO:0000256" key="2">
    <source>
        <dbReference type="ARBA" id="ARBA00022723"/>
    </source>
</evidence>
<reference evidence="9" key="1">
    <citation type="submission" date="2022-03" db="EMBL/GenBank/DDBJ databases">
        <title>Draft genome sequence of Aduncisulcus paluster, a free-living microaerophilic Fornicata.</title>
        <authorList>
            <person name="Yuyama I."/>
            <person name="Kume K."/>
            <person name="Tamura T."/>
            <person name="Inagaki Y."/>
            <person name="Hashimoto T."/>
        </authorList>
    </citation>
    <scope>NUCLEOTIDE SEQUENCE</scope>
    <source>
        <strain evidence="9">NY0171</strain>
    </source>
</reference>
<evidence type="ECO:0000313" key="10">
    <source>
        <dbReference type="Proteomes" id="UP001057375"/>
    </source>
</evidence>
<accession>A0ABQ5L228</accession>
<keyword evidence="4" id="KW-0862">Zinc</keyword>
<feature type="domain" description="Peptidase M41" evidence="8">
    <location>
        <begin position="2"/>
        <end position="125"/>
    </location>
</feature>
<keyword evidence="6 9" id="KW-0378">Hydrolase</keyword>
<keyword evidence="10" id="KW-1185">Reference proteome</keyword>
<comment type="cofactor">
    <cofactor evidence="1">
        <name>Zn(2+)</name>
        <dbReference type="ChEBI" id="CHEBI:29105"/>
    </cofactor>
</comment>
<evidence type="ECO:0000256" key="7">
    <source>
        <dbReference type="SAM" id="Coils"/>
    </source>
</evidence>
<keyword evidence="3" id="KW-0547">Nucleotide-binding</keyword>
<comment type="caution">
    <text evidence="9">The sequence shown here is derived from an EMBL/GenBank/DDBJ whole genome shotgun (WGS) entry which is preliminary data.</text>
</comment>
<feature type="coiled-coil region" evidence="7">
    <location>
        <begin position="132"/>
        <end position="165"/>
    </location>
</feature>
<feature type="non-terminal residue" evidence="9">
    <location>
        <position position="1"/>
    </location>
</feature>
<evidence type="ECO:0000256" key="6">
    <source>
        <dbReference type="ARBA" id="ARBA00023049"/>
    </source>
</evidence>
<evidence type="ECO:0000313" key="9">
    <source>
        <dbReference type="EMBL" id="GKT37749.1"/>
    </source>
</evidence>
<evidence type="ECO:0000256" key="5">
    <source>
        <dbReference type="ARBA" id="ARBA00022840"/>
    </source>
</evidence>
<evidence type="ECO:0000256" key="3">
    <source>
        <dbReference type="ARBA" id="ARBA00022741"/>
    </source>
</evidence>
<gene>
    <name evidence="9" type="ORF">ADUPG1_003687</name>
</gene>
<evidence type="ECO:0000256" key="1">
    <source>
        <dbReference type="ARBA" id="ARBA00001947"/>
    </source>
</evidence>
<organism evidence="9 10">
    <name type="scientific">Aduncisulcus paluster</name>
    <dbReference type="NCBI Taxonomy" id="2918883"/>
    <lineage>
        <taxon>Eukaryota</taxon>
        <taxon>Metamonada</taxon>
        <taxon>Carpediemonas-like organisms</taxon>
        <taxon>Aduncisulcus</taxon>
    </lineage>
</organism>
<dbReference type="EMBL" id="BQXS01005139">
    <property type="protein sequence ID" value="GKT37749.1"/>
    <property type="molecule type" value="Genomic_DNA"/>
</dbReference>
<sequence>ENELIVLLGGRVAEKLILQDISTGASNDLERVSAIARSMVTKFAMSENLSSMSYSSEDEVFLGRDMTTRRNYSEQVAAEIDREVRKIVDNAYDKAEQLLTDHIDKLHAVAESLLEYETLESDEFEVAYDKGLDALREKVAQDEEKRKAERAKAKEQAEAEKLAFEALINAKAD</sequence>
<protein>
    <submittedName>
        <fullName evidence="9">ATP-dependent zinc metalloprotease FtsH</fullName>
    </submittedName>
</protein>
<name>A0ABQ5L228_9EUKA</name>
<keyword evidence="6 9" id="KW-0482">Metalloprotease</keyword>
<dbReference type="InterPro" id="IPR037219">
    <property type="entry name" value="Peptidase_M41-like"/>
</dbReference>
<keyword evidence="5" id="KW-0067">ATP-binding</keyword>
<dbReference type="SUPFAM" id="SSF140990">
    <property type="entry name" value="FtsH protease domain-like"/>
    <property type="match status" value="1"/>
</dbReference>